<evidence type="ECO:0000256" key="3">
    <source>
        <dbReference type="RuleBase" id="RU003616"/>
    </source>
</evidence>
<feature type="region of interest" description="Disordered" evidence="4">
    <location>
        <begin position="1"/>
        <end position="67"/>
    </location>
</feature>
<evidence type="ECO:0000256" key="4">
    <source>
        <dbReference type="SAM" id="MobiDB-lite"/>
    </source>
</evidence>
<dbReference type="SUPFAM" id="SSF49764">
    <property type="entry name" value="HSP20-like chaperones"/>
    <property type="match status" value="1"/>
</dbReference>
<dbReference type="PROSITE" id="PS01031">
    <property type="entry name" value="SHSP"/>
    <property type="match status" value="1"/>
</dbReference>
<dbReference type="CDD" id="cd06472">
    <property type="entry name" value="ACD_ScHsp26_like"/>
    <property type="match status" value="1"/>
</dbReference>
<evidence type="ECO:0000313" key="6">
    <source>
        <dbReference type="EMBL" id="KAH7577263.1"/>
    </source>
</evidence>
<dbReference type="InterPro" id="IPR008978">
    <property type="entry name" value="HSP20-like_chaperone"/>
</dbReference>
<feature type="domain" description="SHSP" evidence="5">
    <location>
        <begin position="332"/>
        <end position="448"/>
    </location>
</feature>
<protein>
    <recommendedName>
        <fullName evidence="5">SHSP domain-containing protein</fullName>
    </recommendedName>
</protein>
<dbReference type="InterPro" id="IPR031107">
    <property type="entry name" value="Small_HSP"/>
</dbReference>
<evidence type="ECO:0000313" key="7">
    <source>
        <dbReference type="Proteomes" id="UP000827721"/>
    </source>
</evidence>
<evidence type="ECO:0000259" key="5">
    <source>
        <dbReference type="PROSITE" id="PS01031"/>
    </source>
</evidence>
<dbReference type="EMBL" id="JAFEMO010000001">
    <property type="protein sequence ID" value="KAH7577263.1"/>
    <property type="molecule type" value="Genomic_DNA"/>
</dbReference>
<name>A0ABQ8IKR2_9ROSI</name>
<sequence>MILPPCPPTLDILRPPYTAPLSPPLSRRRPSPLPQISPHIRDSGLFSGNNNSRDSNNNTRHHQPAEERTVNVAMFEQLQQSVSFLEEMVATLMMSRQDSIRHSMELNVPSFDGLLGIEEFLDWLNEVEALFDYMEIAEDKKVKLIACKLKGGASAWWRQVRSWRVRQNKSKIQSWDLMKQLMITRFLPIDYKDILFLQYLNCYQGGRSVQEYVDEFYRLSARNDLQESEDLIEKFVGGLLSEIREKVALRFDHTLSDAIRLATVLEQQMHESESEATTCDSSLGDDEDESCNGCGQTSDKTSSIEEDAASSTVSSTLAREGLCLLASRLSDNRGGVLSTPTDWKETPEAHVFTADLPGLKKEEVKVEVDHEGRVLQISGERNVDKDDEKDSKWHRVERCRGKFLRRFRLPENAKTDDVKASMENGVLVLTIPKHHQLKKPEKKLIEIQEVKA</sequence>
<keyword evidence="1" id="KW-0346">Stress response</keyword>
<keyword evidence="7" id="KW-1185">Reference proteome</keyword>
<dbReference type="Proteomes" id="UP000827721">
    <property type="component" value="Unassembled WGS sequence"/>
</dbReference>
<feature type="compositionally biased region" description="Low complexity" evidence="4">
    <location>
        <begin position="47"/>
        <end position="58"/>
    </location>
</feature>
<evidence type="ECO:0000256" key="2">
    <source>
        <dbReference type="PROSITE-ProRule" id="PRU00285"/>
    </source>
</evidence>
<comment type="caution">
    <text evidence="6">The sequence shown here is derived from an EMBL/GenBank/DDBJ whole genome shotgun (WGS) entry which is preliminary data.</text>
</comment>
<organism evidence="6 7">
    <name type="scientific">Xanthoceras sorbifolium</name>
    <dbReference type="NCBI Taxonomy" id="99658"/>
    <lineage>
        <taxon>Eukaryota</taxon>
        <taxon>Viridiplantae</taxon>
        <taxon>Streptophyta</taxon>
        <taxon>Embryophyta</taxon>
        <taxon>Tracheophyta</taxon>
        <taxon>Spermatophyta</taxon>
        <taxon>Magnoliopsida</taxon>
        <taxon>eudicotyledons</taxon>
        <taxon>Gunneridae</taxon>
        <taxon>Pentapetalae</taxon>
        <taxon>rosids</taxon>
        <taxon>malvids</taxon>
        <taxon>Sapindales</taxon>
        <taxon>Sapindaceae</taxon>
        <taxon>Xanthoceroideae</taxon>
        <taxon>Xanthoceras</taxon>
    </lineage>
</organism>
<dbReference type="Gene3D" id="2.60.40.790">
    <property type="match status" value="1"/>
</dbReference>
<feature type="region of interest" description="Disordered" evidence="4">
    <location>
        <begin position="270"/>
        <end position="311"/>
    </location>
</feature>
<reference evidence="6 7" key="1">
    <citation type="submission" date="2021-02" db="EMBL/GenBank/DDBJ databases">
        <title>Plant Genome Project.</title>
        <authorList>
            <person name="Zhang R.-G."/>
        </authorList>
    </citation>
    <scope>NUCLEOTIDE SEQUENCE [LARGE SCALE GENOMIC DNA]</scope>
    <source>
        <tissue evidence="6">Leaves</tissue>
    </source>
</reference>
<evidence type="ECO:0000256" key="1">
    <source>
        <dbReference type="ARBA" id="ARBA00023016"/>
    </source>
</evidence>
<dbReference type="PANTHER" id="PTHR11527">
    <property type="entry name" value="HEAT-SHOCK PROTEIN 20 FAMILY MEMBER"/>
    <property type="match status" value="1"/>
</dbReference>
<proteinExistence type="inferred from homology"/>
<dbReference type="InterPro" id="IPR005162">
    <property type="entry name" value="Retrotrans_gag_dom"/>
</dbReference>
<dbReference type="InterPro" id="IPR002068">
    <property type="entry name" value="A-crystallin/Hsp20_dom"/>
</dbReference>
<comment type="similarity">
    <text evidence="2 3">Belongs to the small heat shock protein (HSP20) family.</text>
</comment>
<dbReference type="Pfam" id="PF00011">
    <property type="entry name" value="HSP20"/>
    <property type="match status" value="1"/>
</dbReference>
<accession>A0ABQ8IKR2</accession>
<dbReference type="Pfam" id="PF03732">
    <property type="entry name" value="Retrotrans_gag"/>
    <property type="match status" value="1"/>
</dbReference>
<gene>
    <name evidence="6" type="ORF">JRO89_XS01G0229100</name>
</gene>